<dbReference type="Gene3D" id="3.60.21.10">
    <property type="match status" value="1"/>
</dbReference>
<dbReference type="SUPFAM" id="SSF56300">
    <property type="entry name" value="Metallo-dependent phosphatases"/>
    <property type="match status" value="1"/>
</dbReference>
<dbReference type="PROSITE" id="PS00125">
    <property type="entry name" value="SER_THR_PHOSPHATASE"/>
    <property type="match status" value="1"/>
</dbReference>
<sequence>MDLLQDPKGDRQVNTIPTPPHRPLCEELLFIDEKPNWKLLREHLFKEGRISKGQIMRIVEMCNYHLKNEGNVIYVDDPLTLVGDIHGQYYDLMKVLEMGGDPEQGKYFFLGDYVDRGSFSIEVVVLLYAMKIYYPTRVFLLRGNHECKQLTSYFNFRDECLYKYDQEVYEVIMASFENMPLVALINNKFLCLHGGISPDLKSLADVERIDRFREPPKAGLFCDILWADPVENDELYDEIHYRGNDTRGCSWFFGEKAVQPFLDNNKFICLIRAHEAQLEGYRLYKYNEKVKEFPQVLTIFSAPNYCDVYNNKAAILKFENCTLNISQFGYSQHPYLLPHFLDIFSWSIPFVTEKVTEMLNYVLQPRPDEKIEDSDDEIPNAQKIIKQQTLGQPASNSRPLGKLQQITQKQIDITKSKISFVSKMMKMQTVLRQERENIIKLKGLCPDKRIPRGVLLQGAEGIKDALEHFNTTRAADRINEKWPETK</sequence>
<dbReference type="InterPro" id="IPR029052">
    <property type="entry name" value="Metallo-depent_PP-like"/>
</dbReference>
<name>Q3SCX8_PARTE</name>
<feature type="domain" description="Serine/threonine specific protein phosphatases" evidence="2">
    <location>
        <begin position="141"/>
        <end position="146"/>
    </location>
</feature>
<protein>
    <recommendedName>
        <fullName evidence="1">Serine/threonine-protein phosphatase</fullName>
        <ecNumber evidence="1">3.1.3.16</ecNumber>
    </recommendedName>
</protein>
<dbReference type="EC" id="3.1.3.16" evidence="1"/>
<reference evidence="3" key="1">
    <citation type="submission" date="2005-01" db="EMBL/GenBank/DDBJ databases">
        <authorList>
            <person name="Genoscope"/>
        </authorList>
    </citation>
    <scope>NUCLEOTIDE SEQUENCE</scope>
</reference>
<evidence type="ECO:0000256" key="1">
    <source>
        <dbReference type="RuleBase" id="RU004273"/>
    </source>
</evidence>
<evidence type="ECO:0000259" key="2">
    <source>
        <dbReference type="PROSITE" id="PS00125"/>
    </source>
</evidence>
<dbReference type="AlphaFoldDB" id="Q3SCX8"/>
<dbReference type="InterPro" id="IPR004843">
    <property type="entry name" value="Calcineurin-like_PHP"/>
</dbReference>
<organism evidence="3">
    <name type="scientific">Paramecium tetraurelia</name>
    <dbReference type="NCBI Taxonomy" id="5888"/>
    <lineage>
        <taxon>Eukaryota</taxon>
        <taxon>Sar</taxon>
        <taxon>Alveolata</taxon>
        <taxon>Ciliophora</taxon>
        <taxon>Intramacronucleata</taxon>
        <taxon>Oligohymenophorea</taxon>
        <taxon>Peniculida</taxon>
        <taxon>Parameciidae</taxon>
        <taxon>Paramecium</taxon>
    </lineage>
</organism>
<evidence type="ECO:0000313" key="3">
    <source>
        <dbReference type="EMBL" id="CAI44587.1"/>
    </source>
</evidence>
<dbReference type="SMART" id="SM00156">
    <property type="entry name" value="PP2Ac"/>
    <property type="match status" value="1"/>
</dbReference>
<dbReference type="GO" id="GO:0097720">
    <property type="term" value="P:calcineurin-mediated signaling"/>
    <property type="evidence" value="ECO:0007669"/>
    <property type="project" value="InterPro"/>
</dbReference>
<dbReference type="Pfam" id="PF00149">
    <property type="entry name" value="Metallophos"/>
    <property type="match status" value="1"/>
</dbReference>
<dbReference type="PANTHER" id="PTHR45673">
    <property type="entry name" value="SERINE/THREONINE-PROTEIN PHOSPHATASE 2B CATALYTIC SUBUNIT 1-RELATED"/>
    <property type="match status" value="1"/>
</dbReference>
<dbReference type="EMBL" id="CR933482">
    <property type="protein sequence ID" value="CAI44587.1"/>
    <property type="molecule type" value="Genomic_DNA"/>
</dbReference>
<keyword evidence="1" id="KW-0378">Hydrolase</keyword>
<dbReference type="InterPro" id="IPR043360">
    <property type="entry name" value="PP2B"/>
</dbReference>
<reference evidence="3" key="2">
    <citation type="journal article" date="2010" name="Eukaryot. Cell">
        <title>Protein Phosphatase 2B (PP2B, Calcineurin) in Paramecium: Partial Characterization Reveals That Two Members of the Unusually Large Catalytic S bunit Family Have Distinct Roles in Calcium-Dependent Processes.</title>
        <authorList>
            <person name="Fraga D."/>
            <person name="Sehring I.M."/>
            <person name="Kissmehl R."/>
            <person name="Reiss M."/>
            <person name="Gaines R."/>
            <person name="Hinrichsen R.D."/>
            <person name="Plattner H."/>
        </authorList>
    </citation>
    <scope>NUCLEOTIDE SEQUENCE</scope>
</reference>
<dbReference type="InterPro" id="IPR006186">
    <property type="entry name" value="Ser/Thr-sp_prot-phosphatase"/>
</dbReference>
<accession>Q3SCX8</accession>
<dbReference type="GO" id="GO:0033192">
    <property type="term" value="F:calmodulin-dependent protein phosphatase activity"/>
    <property type="evidence" value="ECO:0007669"/>
    <property type="project" value="InterPro"/>
</dbReference>
<comment type="catalytic activity">
    <reaction evidence="1">
        <text>O-phospho-L-threonyl-[protein] + H2O = L-threonyl-[protein] + phosphate</text>
        <dbReference type="Rhea" id="RHEA:47004"/>
        <dbReference type="Rhea" id="RHEA-COMP:11060"/>
        <dbReference type="Rhea" id="RHEA-COMP:11605"/>
        <dbReference type="ChEBI" id="CHEBI:15377"/>
        <dbReference type="ChEBI" id="CHEBI:30013"/>
        <dbReference type="ChEBI" id="CHEBI:43474"/>
        <dbReference type="ChEBI" id="CHEBI:61977"/>
        <dbReference type="EC" id="3.1.3.16"/>
    </reaction>
</comment>
<gene>
    <name evidence="3" type="primary">can-A7-1</name>
</gene>
<dbReference type="PRINTS" id="PR00114">
    <property type="entry name" value="STPHPHTASE"/>
</dbReference>
<proteinExistence type="inferred from homology"/>
<comment type="similarity">
    <text evidence="1">Belongs to the PPP phosphatase family.</text>
</comment>